<protein>
    <submittedName>
        <fullName evidence="1">Uncharacterized protein</fullName>
    </submittedName>
</protein>
<evidence type="ECO:0000313" key="1">
    <source>
        <dbReference type="EMBL" id="AMB87245.1"/>
    </source>
</evidence>
<dbReference type="EMBL" id="CP014135">
    <property type="protein sequence ID" value="AMB87245.1"/>
    <property type="molecule type" value="Genomic_DNA"/>
</dbReference>
<reference evidence="1 2" key="1">
    <citation type="submission" date="2016-01" db="EMBL/GenBank/DDBJ databases">
        <authorList>
            <person name="McClelland M."/>
            <person name="Jain A."/>
            <person name="Saraogi P."/>
            <person name="Mendelson R."/>
            <person name="Westerman R."/>
            <person name="SanMiguel P."/>
            <person name="Csonka L."/>
        </authorList>
    </citation>
    <scope>NUCLEOTIDE SEQUENCE [LARGE SCALE GENOMIC DNA]</scope>
    <source>
        <strain evidence="1 2">NCPPB 2472</strain>
    </source>
</reference>
<dbReference type="InterPro" id="IPR049757">
    <property type="entry name" value="T3SS_HrpP-like_C"/>
</dbReference>
<dbReference type="RefSeq" id="WP_017133197.1">
    <property type="nucleotide sequence ID" value="NZ_CP014135.1"/>
</dbReference>
<evidence type="ECO:0000313" key="2">
    <source>
        <dbReference type="Proteomes" id="UP000063229"/>
    </source>
</evidence>
<organism evidence="1 2">
    <name type="scientific">Pseudomonas agarici</name>
    <dbReference type="NCBI Taxonomy" id="46677"/>
    <lineage>
        <taxon>Bacteria</taxon>
        <taxon>Pseudomonadati</taxon>
        <taxon>Pseudomonadota</taxon>
        <taxon>Gammaproteobacteria</taxon>
        <taxon>Pseudomonadales</taxon>
        <taxon>Pseudomonadaceae</taxon>
        <taxon>Pseudomonas</taxon>
    </lineage>
</organism>
<gene>
    <name evidence="1" type="ORF">AWM79_18885</name>
</gene>
<dbReference type="Proteomes" id="UP000063229">
    <property type="component" value="Chromosome"/>
</dbReference>
<proteinExistence type="predicted"/>
<dbReference type="STRING" id="46677.AWM79_18885"/>
<keyword evidence="2" id="KW-1185">Reference proteome</keyword>
<dbReference type="AlphaFoldDB" id="A0A0X1T590"/>
<dbReference type="OrthoDB" id="6870451at2"/>
<name>A0A0X1T590_PSEAA</name>
<dbReference type="KEGG" id="pagb:AWM79_18885"/>
<accession>A0A0X1T590</accession>
<dbReference type="CDD" id="cd17468">
    <property type="entry name" value="T3SS_HrpP_C"/>
    <property type="match status" value="1"/>
</dbReference>
<sequence length="186" mass="20171">MTTTIKPAAAPPPHKPAPAARAPQTDNRLPSAPLSRRAETERSRQAGSAFGARRDTSNEITADGLFFEQLLVPSTTDQGDSSDRHGGAGFSLFHPVDEVLTQLIDELAMQLPVQSDRPFSATLLMPNLGKIQVRASKRDNRWNIDLDVERADVLGRLRSNRQVCEDAFSEALGQDVSLSLQGIGNA</sequence>